<name>A0A371HIG1_MUCPR</name>
<evidence type="ECO:0000313" key="3">
    <source>
        <dbReference type="Proteomes" id="UP000257109"/>
    </source>
</evidence>
<evidence type="ECO:0000313" key="2">
    <source>
        <dbReference type="EMBL" id="RDY02550.1"/>
    </source>
</evidence>
<protein>
    <submittedName>
        <fullName evidence="2">Uncharacterized protein</fullName>
    </submittedName>
</protein>
<organism evidence="2 3">
    <name type="scientific">Mucuna pruriens</name>
    <name type="common">Velvet bean</name>
    <name type="synonym">Dolichos pruriens</name>
    <dbReference type="NCBI Taxonomy" id="157652"/>
    <lineage>
        <taxon>Eukaryota</taxon>
        <taxon>Viridiplantae</taxon>
        <taxon>Streptophyta</taxon>
        <taxon>Embryophyta</taxon>
        <taxon>Tracheophyta</taxon>
        <taxon>Spermatophyta</taxon>
        <taxon>Magnoliopsida</taxon>
        <taxon>eudicotyledons</taxon>
        <taxon>Gunneridae</taxon>
        <taxon>Pentapetalae</taxon>
        <taxon>rosids</taxon>
        <taxon>fabids</taxon>
        <taxon>Fabales</taxon>
        <taxon>Fabaceae</taxon>
        <taxon>Papilionoideae</taxon>
        <taxon>50 kb inversion clade</taxon>
        <taxon>NPAAA clade</taxon>
        <taxon>indigoferoid/millettioid clade</taxon>
        <taxon>Phaseoleae</taxon>
        <taxon>Mucuna</taxon>
    </lineage>
</organism>
<dbReference type="AlphaFoldDB" id="A0A371HIG1"/>
<feature type="region of interest" description="Disordered" evidence="1">
    <location>
        <begin position="82"/>
        <end position="114"/>
    </location>
</feature>
<dbReference type="OrthoDB" id="1637540at2759"/>
<reference evidence="2" key="1">
    <citation type="submission" date="2018-05" db="EMBL/GenBank/DDBJ databases">
        <title>Draft genome of Mucuna pruriens seed.</title>
        <authorList>
            <person name="Nnadi N.E."/>
            <person name="Vos R."/>
            <person name="Hasami M.H."/>
            <person name="Devisetty U.K."/>
            <person name="Aguiy J.C."/>
        </authorList>
    </citation>
    <scope>NUCLEOTIDE SEQUENCE [LARGE SCALE GENOMIC DNA]</scope>
    <source>
        <strain evidence="2">JCA_2017</strain>
    </source>
</reference>
<feature type="non-terminal residue" evidence="2">
    <location>
        <position position="1"/>
    </location>
</feature>
<dbReference type="EMBL" id="QJKJ01002514">
    <property type="protein sequence ID" value="RDY02550.1"/>
    <property type="molecule type" value="Genomic_DNA"/>
</dbReference>
<accession>A0A371HIG1</accession>
<keyword evidence="3" id="KW-1185">Reference proteome</keyword>
<comment type="caution">
    <text evidence="2">The sequence shown here is derived from an EMBL/GenBank/DDBJ whole genome shotgun (WGS) entry which is preliminary data.</text>
</comment>
<sequence>MLPNARDQRGKWTPNYEGPYMVKHVFSRVTLILADSEGQELKHPVNANVTRKGERFDPIQELNIPNPHQQLLLLQLSSTPPLPLAKPTQQPWPKPLQHSVYHKSSSIRPLESVE</sequence>
<evidence type="ECO:0000256" key="1">
    <source>
        <dbReference type="SAM" id="MobiDB-lite"/>
    </source>
</evidence>
<feature type="compositionally biased region" description="Pro residues" evidence="1">
    <location>
        <begin position="82"/>
        <end position="94"/>
    </location>
</feature>
<gene>
    <name evidence="2" type="ORF">CR513_13981</name>
</gene>
<dbReference type="Proteomes" id="UP000257109">
    <property type="component" value="Unassembled WGS sequence"/>
</dbReference>
<proteinExistence type="predicted"/>